<sequence length="93" mass="10225">MYIYRGTPTDPASAAIQRPSRNEADQKTVRGTVFPMNAIQTCLTLKVLFGLPLRPTVGLVSSLIKWPVPDYPTLHRRQTLIAVQIPIGVLASP</sequence>
<comment type="caution">
    <text evidence="3">The sequence shown here is derived from an EMBL/GenBank/DDBJ whole genome shotgun (WGS) entry which is preliminary data.</text>
</comment>
<dbReference type="AlphaFoldDB" id="A0A443ITB0"/>
<reference evidence="3 4" key="1">
    <citation type="submission" date="2019-01" db="EMBL/GenBank/DDBJ databases">
        <title>Sinorhodobacter populi sp. nov. isolated from the symptomatic bark tissue of Populus euramericana canker.</title>
        <authorList>
            <person name="Xu G."/>
        </authorList>
    </citation>
    <scope>NUCLEOTIDE SEQUENCE [LARGE SCALE GENOMIC DNA]</scope>
    <source>
        <strain evidence="3 4">2D-5</strain>
    </source>
</reference>
<feature type="domain" description="Transposase DDE" evidence="2">
    <location>
        <begin position="15"/>
        <end position="87"/>
    </location>
</feature>
<dbReference type="EMBL" id="SAUW01000011">
    <property type="protein sequence ID" value="RWR10961.1"/>
    <property type="molecule type" value="Genomic_DNA"/>
</dbReference>
<evidence type="ECO:0000313" key="3">
    <source>
        <dbReference type="EMBL" id="RWR10961.1"/>
    </source>
</evidence>
<evidence type="ECO:0000259" key="2">
    <source>
        <dbReference type="Pfam" id="PF13737"/>
    </source>
</evidence>
<evidence type="ECO:0000256" key="1">
    <source>
        <dbReference type="SAM" id="MobiDB-lite"/>
    </source>
</evidence>
<keyword evidence="4" id="KW-1185">Reference proteome</keyword>
<protein>
    <recommendedName>
        <fullName evidence="2">Transposase DDE domain-containing protein</fullName>
    </recommendedName>
</protein>
<evidence type="ECO:0000313" key="4">
    <source>
        <dbReference type="Proteomes" id="UP000285710"/>
    </source>
</evidence>
<name>A0A443ITB0_9RHOB</name>
<dbReference type="InterPro" id="IPR025668">
    <property type="entry name" value="Tnp_DDE_dom"/>
</dbReference>
<feature type="region of interest" description="Disordered" evidence="1">
    <location>
        <begin position="1"/>
        <end position="26"/>
    </location>
</feature>
<organism evidence="3 4">
    <name type="scientific">Paenirhodobacter populi</name>
    <dbReference type="NCBI Taxonomy" id="2306993"/>
    <lineage>
        <taxon>Bacteria</taxon>
        <taxon>Pseudomonadati</taxon>
        <taxon>Pseudomonadota</taxon>
        <taxon>Alphaproteobacteria</taxon>
        <taxon>Rhodobacterales</taxon>
        <taxon>Rhodobacter group</taxon>
        <taxon>Paenirhodobacter</taxon>
    </lineage>
</organism>
<accession>A0A443ITB0</accession>
<dbReference type="Proteomes" id="UP000285710">
    <property type="component" value="Unassembled WGS sequence"/>
</dbReference>
<proteinExistence type="predicted"/>
<gene>
    <name evidence="3" type="ORF">D2T33_11505</name>
</gene>
<dbReference type="Pfam" id="PF13737">
    <property type="entry name" value="DDE_Tnp_1_5"/>
    <property type="match status" value="1"/>
</dbReference>
<reference evidence="3 4" key="2">
    <citation type="submission" date="2019-01" db="EMBL/GenBank/DDBJ databases">
        <authorList>
            <person name="Li Y."/>
        </authorList>
    </citation>
    <scope>NUCLEOTIDE SEQUENCE [LARGE SCALE GENOMIC DNA]</scope>
    <source>
        <strain evidence="3 4">2D-5</strain>
    </source>
</reference>